<evidence type="ECO:0000313" key="2">
    <source>
        <dbReference type="Proteomes" id="UP000092462"/>
    </source>
</evidence>
<protein>
    <submittedName>
        <fullName evidence="1">Uncharacterized protein</fullName>
    </submittedName>
</protein>
<sequence>MEHHSKLHSSYSVNMRLNYHGKWKETIPTIPVEDLPPQQTTKQVPPKVVVVKHTPNLHNDETTSDASCSTSVEMMDMENNLEIPETGSGINILEVKSTASVMLEERSAQQRRNMENEKLELMKEIEEKTIELQRLQGIEEELTQLKGKAEILKKVKEHLQRQVTSLKSTNEQLMKIKQEKENMENILLETFSQNELDLLLKRKSHVAWKRKEIEEAFLIQYLSKRCYKYLRTKKRYPLPSLQIIQKWTNQHGIQLEVLNNIESDSD</sequence>
<evidence type="ECO:0000313" key="1">
    <source>
        <dbReference type="EnsemblMetazoa" id="PPAI006172-PA"/>
    </source>
</evidence>
<dbReference type="EnsemblMetazoa" id="PPAI006172-RA">
    <property type="protein sequence ID" value="PPAI006172-PA"/>
    <property type="gene ID" value="PPAI006172"/>
</dbReference>
<accession>A0A1B0DE49</accession>
<dbReference type="VEuPathDB" id="VectorBase:PPAPM1_001564"/>
<reference evidence="1" key="1">
    <citation type="submission" date="2022-08" db="UniProtKB">
        <authorList>
            <consortium name="EnsemblMetazoa"/>
        </authorList>
    </citation>
    <scope>IDENTIFICATION</scope>
    <source>
        <strain evidence="1">Israel</strain>
    </source>
</reference>
<name>A0A1B0DE49_PHLPP</name>
<organism evidence="1 2">
    <name type="scientific">Phlebotomus papatasi</name>
    <name type="common">Sandfly</name>
    <dbReference type="NCBI Taxonomy" id="29031"/>
    <lineage>
        <taxon>Eukaryota</taxon>
        <taxon>Metazoa</taxon>
        <taxon>Ecdysozoa</taxon>
        <taxon>Arthropoda</taxon>
        <taxon>Hexapoda</taxon>
        <taxon>Insecta</taxon>
        <taxon>Pterygota</taxon>
        <taxon>Neoptera</taxon>
        <taxon>Endopterygota</taxon>
        <taxon>Diptera</taxon>
        <taxon>Nematocera</taxon>
        <taxon>Psychodoidea</taxon>
        <taxon>Psychodidae</taxon>
        <taxon>Phlebotomus</taxon>
        <taxon>Phlebotomus</taxon>
    </lineage>
</organism>
<dbReference type="Proteomes" id="UP000092462">
    <property type="component" value="Unassembled WGS sequence"/>
</dbReference>
<dbReference type="AlphaFoldDB" id="A0A1B0DE49"/>
<dbReference type="EMBL" id="AJVK01032556">
    <property type="status" value="NOT_ANNOTATED_CDS"/>
    <property type="molecule type" value="Genomic_DNA"/>
</dbReference>
<proteinExistence type="predicted"/>
<dbReference type="VEuPathDB" id="VectorBase:PPAI006172"/>
<keyword evidence="2" id="KW-1185">Reference proteome</keyword>